<dbReference type="PROSITE" id="PS50111">
    <property type="entry name" value="CHEMOTAXIS_TRANSDUC_2"/>
    <property type="match status" value="1"/>
</dbReference>
<dbReference type="GO" id="GO:0005886">
    <property type="term" value="C:plasma membrane"/>
    <property type="evidence" value="ECO:0007669"/>
    <property type="project" value="UniProtKB-SubCell"/>
</dbReference>
<dbReference type="EMBL" id="WNKT01000004">
    <property type="protein sequence ID" value="MTW20179.1"/>
    <property type="molecule type" value="Genomic_DNA"/>
</dbReference>
<evidence type="ECO:0000256" key="1">
    <source>
        <dbReference type="ARBA" id="ARBA00004429"/>
    </source>
</evidence>
<evidence type="ECO:0000256" key="3">
    <source>
        <dbReference type="ARBA" id="ARBA00022519"/>
    </source>
</evidence>
<comment type="subcellular location">
    <subcellularLocation>
        <location evidence="1">Cell inner membrane</location>
        <topology evidence="1">Multi-pass membrane protein</topology>
    </subcellularLocation>
</comment>
<dbReference type="CDD" id="cd06225">
    <property type="entry name" value="HAMP"/>
    <property type="match status" value="1"/>
</dbReference>
<proteinExistence type="inferred from homology"/>
<feature type="transmembrane region" description="Helical" evidence="10">
    <location>
        <begin position="12"/>
        <end position="34"/>
    </location>
</feature>
<dbReference type="InterPro" id="IPR003660">
    <property type="entry name" value="HAMP_dom"/>
</dbReference>
<evidence type="ECO:0000259" key="13">
    <source>
        <dbReference type="PROSITE" id="PS50885"/>
    </source>
</evidence>
<dbReference type="PROSITE" id="PS50192">
    <property type="entry name" value="T_SNARE"/>
    <property type="match status" value="1"/>
</dbReference>
<dbReference type="PANTHER" id="PTHR32089">
    <property type="entry name" value="METHYL-ACCEPTING CHEMOTAXIS PROTEIN MCPB"/>
    <property type="match status" value="1"/>
</dbReference>
<feature type="transmembrane region" description="Helical" evidence="10">
    <location>
        <begin position="196"/>
        <end position="218"/>
    </location>
</feature>
<dbReference type="CDD" id="cd11386">
    <property type="entry name" value="MCP_signal"/>
    <property type="match status" value="1"/>
</dbReference>
<keyword evidence="4 10" id="KW-0812">Transmembrane</keyword>
<keyword evidence="2" id="KW-1003">Cell membrane</keyword>
<keyword evidence="7 9" id="KW-0807">Transducer</keyword>
<evidence type="ECO:0000256" key="6">
    <source>
        <dbReference type="ARBA" id="ARBA00023136"/>
    </source>
</evidence>
<dbReference type="Pfam" id="PF17202">
    <property type="entry name" value="sCache_3_3"/>
    <property type="match status" value="1"/>
</dbReference>
<dbReference type="Pfam" id="PF00672">
    <property type="entry name" value="HAMP"/>
    <property type="match status" value="1"/>
</dbReference>
<dbReference type="PANTHER" id="PTHR32089:SF112">
    <property type="entry name" value="LYSOZYME-LIKE PROTEIN-RELATED"/>
    <property type="match status" value="1"/>
</dbReference>
<dbReference type="FunFam" id="1.10.287.950:FF:000001">
    <property type="entry name" value="Methyl-accepting chemotaxis sensory transducer"/>
    <property type="match status" value="1"/>
</dbReference>
<gene>
    <name evidence="14" type="ORF">GJ668_03600</name>
</gene>
<dbReference type="Gene3D" id="1.10.287.950">
    <property type="entry name" value="Methyl-accepting chemotaxis protein"/>
    <property type="match status" value="1"/>
</dbReference>
<name>A0A6N8EBA4_9GAMM</name>
<evidence type="ECO:0000256" key="7">
    <source>
        <dbReference type="ARBA" id="ARBA00023224"/>
    </source>
</evidence>
<dbReference type="InterPro" id="IPR029151">
    <property type="entry name" value="Sensor-like_sf"/>
</dbReference>
<keyword evidence="5 10" id="KW-1133">Transmembrane helix</keyword>
<dbReference type="GO" id="GO:0006935">
    <property type="term" value="P:chemotaxis"/>
    <property type="evidence" value="ECO:0007669"/>
    <property type="project" value="UniProtKB-ARBA"/>
</dbReference>
<evidence type="ECO:0000256" key="2">
    <source>
        <dbReference type="ARBA" id="ARBA00022475"/>
    </source>
</evidence>
<evidence type="ECO:0000259" key="12">
    <source>
        <dbReference type="PROSITE" id="PS50192"/>
    </source>
</evidence>
<evidence type="ECO:0000256" key="5">
    <source>
        <dbReference type="ARBA" id="ARBA00022989"/>
    </source>
</evidence>
<evidence type="ECO:0000256" key="4">
    <source>
        <dbReference type="ARBA" id="ARBA00022692"/>
    </source>
</evidence>
<feature type="domain" description="T-SNARE coiled-coil homology" evidence="12">
    <location>
        <begin position="466"/>
        <end position="528"/>
    </location>
</feature>
<dbReference type="SMART" id="SM00283">
    <property type="entry name" value="MA"/>
    <property type="match status" value="1"/>
</dbReference>
<keyword evidence="15" id="KW-1185">Reference proteome</keyword>
<dbReference type="GO" id="GO:0007165">
    <property type="term" value="P:signal transduction"/>
    <property type="evidence" value="ECO:0007669"/>
    <property type="project" value="UniProtKB-KW"/>
</dbReference>
<dbReference type="SMART" id="SM00304">
    <property type="entry name" value="HAMP"/>
    <property type="match status" value="1"/>
</dbReference>
<dbReference type="RefSeq" id="WP_155448753.1">
    <property type="nucleotide sequence ID" value="NZ_WNKT01000004.1"/>
</dbReference>
<dbReference type="InterPro" id="IPR004089">
    <property type="entry name" value="MCPsignal_dom"/>
</dbReference>
<dbReference type="OrthoDB" id="9781845at2"/>
<dbReference type="SUPFAM" id="SSF103190">
    <property type="entry name" value="Sensory domain-like"/>
    <property type="match status" value="1"/>
</dbReference>
<protein>
    <submittedName>
        <fullName evidence="14">HAMP domain-containing protein</fullName>
    </submittedName>
</protein>
<dbReference type="AlphaFoldDB" id="A0A6N8EBA4"/>
<dbReference type="Proteomes" id="UP000434044">
    <property type="component" value="Unassembled WGS sequence"/>
</dbReference>
<accession>A0A6N8EBA4</accession>
<dbReference type="Pfam" id="PF00015">
    <property type="entry name" value="MCPsignal"/>
    <property type="match status" value="1"/>
</dbReference>
<evidence type="ECO:0000256" key="10">
    <source>
        <dbReference type="SAM" id="Phobius"/>
    </source>
</evidence>
<organism evidence="14 15">
    <name type="scientific">Allochromatium palmeri</name>
    <dbReference type="NCBI Taxonomy" id="231048"/>
    <lineage>
        <taxon>Bacteria</taxon>
        <taxon>Pseudomonadati</taxon>
        <taxon>Pseudomonadota</taxon>
        <taxon>Gammaproteobacteria</taxon>
        <taxon>Chromatiales</taxon>
        <taxon>Chromatiaceae</taxon>
        <taxon>Allochromatium</taxon>
    </lineage>
</organism>
<comment type="similarity">
    <text evidence="8">Belongs to the methyl-accepting chemotaxis (MCP) protein family.</text>
</comment>
<comment type="caution">
    <text evidence="14">The sequence shown here is derived from an EMBL/GenBank/DDBJ whole genome shotgun (WGS) entry which is preliminary data.</text>
</comment>
<feature type="domain" description="Methyl-accepting transducer" evidence="11">
    <location>
        <begin position="279"/>
        <end position="515"/>
    </location>
</feature>
<dbReference type="PROSITE" id="PS50885">
    <property type="entry name" value="HAMP"/>
    <property type="match status" value="1"/>
</dbReference>
<evidence type="ECO:0000256" key="8">
    <source>
        <dbReference type="ARBA" id="ARBA00029447"/>
    </source>
</evidence>
<keyword evidence="3" id="KW-0997">Cell inner membrane</keyword>
<reference evidence="14 15" key="1">
    <citation type="submission" date="2019-11" db="EMBL/GenBank/DDBJ databases">
        <title>Whole-genome sequence of the anaerobic purple sulfur bacterium Allochromatium palmeri DSM 15591.</title>
        <authorList>
            <person name="Kyndt J.A."/>
            <person name="Meyer T.E."/>
        </authorList>
    </citation>
    <scope>NUCLEOTIDE SEQUENCE [LARGE SCALE GENOMIC DNA]</scope>
    <source>
        <strain evidence="14 15">DSM 15591</strain>
    </source>
</reference>
<dbReference type="SUPFAM" id="SSF58104">
    <property type="entry name" value="Methyl-accepting chemotaxis protein (MCP) signaling domain"/>
    <property type="match status" value="1"/>
</dbReference>
<evidence type="ECO:0000313" key="14">
    <source>
        <dbReference type="EMBL" id="MTW20179.1"/>
    </source>
</evidence>
<sequence>MWKNLTIRSRLVVAAIPGILLIGAALVLIAYLTASSMAKTLVNQMLLTKADGDLRAAKLYIARDFGQLSFQDGKLVDAQGRPISGRTEMPDAISRDLGLVFSLFEREGTDFVRIATSVRNAEGQRQLGTRLGESSAAHAPLTQGERYVGESDVLGVPHLTAYEPLLDTSGQVIGVFGLGVPKTRASAIVAKGMTEMVLGMSVALLIVVAVGILGIFGMSRMITGPIRQVTARLREIAEGEGDLSQRLPAEGQNELAELARTFNLIVERIHAMVKDVAGVSTHLASAAEELSLTSGETSEQVRHQLSETDQVATAIHEMTATVEEVARHAAEAARAAQETDREAEAGSQVVAQAIAAIEALAGEVESAGQVITRLSDDSREIGAVLDVIRGVAAQTNLLALNAAIEAARAGEQGRGFAVVADEVRTLASRTQDSIQDIQGKIERVQSGSAGAVAVMEQGRVRAGEGVDQARQAGESLRAIAAAIARINDMNTQIASAAEEQSAVAEEINRNIQSMSQSVSQISDGSMQAAAASGELARLATSLQDSSGRFKI</sequence>
<evidence type="ECO:0000259" key="11">
    <source>
        <dbReference type="PROSITE" id="PS50111"/>
    </source>
</evidence>
<feature type="domain" description="HAMP" evidence="13">
    <location>
        <begin position="220"/>
        <end position="274"/>
    </location>
</feature>
<dbReference type="InterPro" id="IPR033463">
    <property type="entry name" value="sCache_3"/>
</dbReference>
<dbReference type="InterPro" id="IPR000727">
    <property type="entry name" value="T_SNARE_dom"/>
</dbReference>
<keyword evidence="6 10" id="KW-0472">Membrane</keyword>
<evidence type="ECO:0000256" key="9">
    <source>
        <dbReference type="PROSITE-ProRule" id="PRU00284"/>
    </source>
</evidence>
<evidence type="ECO:0000313" key="15">
    <source>
        <dbReference type="Proteomes" id="UP000434044"/>
    </source>
</evidence>